<gene>
    <name evidence="2" type="ORF">F4562_006921</name>
</gene>
<evidence type="ECO:0000313" key="3">
    <source>
        <dbReference type="Proteomes" id="UP000540685"/>
    </source>
</evidence>
<evidence type="ECO:0008006" key="4">
    <source>
        <dbReference type="Google" id="ProtNLM"/>
    </source>
</evidence>
<sequence length="189" mass="20981">MVADVRVTGAEQMRKLAADLKRVDKTLAAKLRKTIRDAARPAVADAKTAVRSLPVTGAHGGGGTARTEHNLGRARKPADQRAIARARARSGLRRTIAAAIKTDIRDGGRRAGVRIIVDGSKLPADQRTLPRRLNSKKGWRHPLFGNRKHWYAQKGKPWFEPSIKRHADRIRKTILAAMDEIARELDNKQ</sequence>
<evidence type="ECO:0000313" key="2">
    <source>
        <dbReference type="EMBL" id="MBB5823772.1"/>
    </source>
</evidence>
<feature type="region of interest" description="Disordered" evidence="1">
    <location>
        <begin position="54"/>
        <end position="79"/>
    </location>
</feature>
<name>A0A7W9IN69_9ACTN</name>
<proteinExistence type="predicted"/>
<reference evidence="2 3" key="1">
    <citation type="submission" date="2020-08" db="EMBL/GenBank/DDBJ databases">
        <title>Sequencing the genomes of 1000 actinobacteria strains.</title>
        <authorList>
            <person name="Klenk H.-P."/>
        </authorList>
    </citation>
    <scope>NUCLEOTIDE SEQUENCE [LARGE SCALE GENOMIC DNA]</scope>
    <source>
        <strain evidence="2 3">DSM 46887</strain>
    </source>
</reference>
<dbReference type="Proteomes" id="UP000540685">
    <property type="component" value="Unassembled WGS sequence"/>
</dbReference>
<protein>
    <recommendedName>
        <fullName evidence="4">HK97 gp10 family phage protein</fullName>
    </recommendedName>
</protein>
<dbReference type="RefSeq" id="WP_184538060.1">
    <property type="nucleotide sequence ID" value="NZ_JACHMP010000002.1"/>
</dbReference>
<keyword evidence="3" id="KW-1185">Reference proteome</keyword>
<comment type="caution">
    <text evidence="2">The sequence shown here is derived from an EMBL/GenBank/DDBJ whole genome shotgun (WGS) entry which is preliminary data.</text>
</comment>
<accession>A0A7W9IN69</accession>
<dbReference type="AlphaFoldDB" id="A0A7W9IN69"/>
<organism evidence="2 3">
    <name type="scientific">Streptosporangium becharense</name>
    <dbReference type="NCBI Taxonomy" id="1816182"/>
    <lineage>
        <taxon>Bacteria</taxon>
        <taxon>Bacillati</taxon>
        <taxon>Actinomycetota</taxon>
        <taxon>Actinomycetes</taxon>
        <taxon>Streptosporangiales</taxon>
        <taxon>Streptosporangiaceae</taxon>
        <taxon>Streptosporangium</taxon>
    </lineage>
</organism>
<dbReference type="EMBL" id="JACHMP010000002">
    <property type="protein sequence ID" value="MBB5823772.1"/>
    <property type="molecule type" value="Genomic_DNA"/>
</dbReference>
<evidence type="ECO:0000256" key="1">
    <source>
        <dbReference type="SAM" id="MobiDB-lite"/>
    </source>
</evidence>
<feature type="compositionally biased region" description="Basic and acidic residues" evidence="1">
    <location>
        <begin position="66"/>
        <end position="79"/>
    </location>
</feature>